<keyword evidence="2" id="KW-1185">Reference proteome</keyword>
<accession>A0ABW2RTL0</accession>
<reference evidence="2" key="1">
    <citation type="journal article" date="2019" name="Int. J. Syst. Evol. Microbiol.">
        <title>The Global Catalogue of Microorganisms (GCM) 10K type strain sequencing project: providing services to taxonomists for standard genome sequencing and annotation.</title>
        <authorList>
            <consortium name="The Broad Institute Genomics Platform"/>
            <consortium name="The Broad Institute Genome Sequencing Center for Infectious Disease"/>
            <person name="Wu L."/>
            <person name="Ma J."/>
        </authorList>
    </citation>
    <scope>NUCLEOTIDE SEQUENCE [LARGE SCALE GENOMIC DNA]</scope>
    <source>
        <strain evidence="2">ICMP 19430</strain>
    </source>
</reference>
<name>A0ABW2RTL0_9NOCA</name>
<dbReference type="PIRSF" id="PIRSF029171">
    <property type="entry name" value="Esterase_LipA"/>
    <property type="match status" value="1"/>
</dbReference>
<organism evidence="1 2">
    <name type="scientific">Rhodococcus daqingensis</name>
    <dbReference type="NCBI Taxonomy" id="2479363"/>
    <lineage>
        <taxon>Bacteria</taxon>
        <taxon>Bacillati</taxon>
        <taxon>Actinomycetota</taxon>
        <taxon>Actinomycetes</taxon>
        <taxon>Mycobacteriales</taxon>
        <taxon>Nocardiaceae</taxon>
        <taxon>Rhodococcus</taxon>
    </lineage>
</organism>
<dbReference type="Proteomes" id="UP001596484">
    <property type="component" value="Unassembled WGS sequence"/>
</dbReference>
<evidence type="ECO:0000313" key="1">
    <source>
        <dbReference type="EMBL" id="MFC7446918.1"/>
    </source>
</evidence>
<dbReference type="InterPro" id="IPR029058">
    <property type="entry name" value="AB_hydrolase_fold"/>
</dbReference>
<gene>
    <name evidence="1" type="ORF">ACFQS9_03335</name>
</gene>
<dbReference type="Pfam" id="PF03583">
    <property type="entry name" value="LIP"/>
    <property type="match status" value="1"/>
</dbReference>
<protein>
    <submittedName>
        <fullName evidence="1">Lipase family protein</fullName>
    </submittedName>
</protein>
<comment type="caution">
    <text evidence="1">The sequence shown here is derived from an EMBL/GenBank/DDBJ whole genome shotgun (WGS) entry which is preliminary data.</text>
</comment>
<dbReference type="InterPro" id="IPR005152">
    <property type="entry name" value="Lipase_secreted"/>
</dbReference>
<dbReference type="PANTHER" id="PTHR34853">
    <property type="match status" value="1"/>
</dbReference>
<dbReference type="Gene3D" id="3.40.50.1820">
    <property type="entry name" value="alpha/beta hydrolase"/>
    <property type="match status" value="1"/>
</dbReference>
<dbReference type="RefSeq" id="WP_378401516.1">
    <property type="nucleotide sequence ID" value="NZ_JBHTCS010000002.1"/>
</dbReference>
<dbReference type="PANTHER" id="PTHR34853:SF1">
    <property type="entry name" value="LIPASE 5"/>
    <property type="match status" value="1"/>
</dbReference>
<dbReference type="Gene3D" id="1.10.260.130">
    <property type="match status" value="1"/>
</dbReference>
<evidence type="ECO:0000313" key="2">
    <source>
        <dbReference type="Proteomes" id="UP001596484"/>
    </source>
</evidence>
<dbReference type="SUPFAM" id="SSF53474">
    <property type="entry name" value="alpha/beta-Hydrolases"/>
    <property type="match status" value="1"/>
</dbReference>
<dbReference type="EMBL" id="JBHTCS010000002">
    <property type="protein sequence ID" value="MFC7446918.1"/>
    <property type="molecule type" value="Genomic_DNA"/>
</dbReference>
<proteinExistence type="predicted"/>
<sequence>MSSNAHRWLDLSARATARGVRWGGIRALAAALVVAGSFIPAAAHSPAAATPNRIDDFYSPPEGFADSEPGTVLRSREIQASALQLIPMQVRAWQLLYRTTDSNGRPYAAVTTVLARNGDRAPAAILSYDSMIDAIAPDCMPSRVLRTGAPWFNPTGDTGPVALSTTASEVPMIAAGLEQNWVVSVPDLGGIENRFLTPREPGYVALDGVRAVQNFQQVGAVDRSTPALFWGYSGGGIATSWAAEVQPTYAPELRVAGMAIGAPVPDFATAVRQGNGSLVAGLVAIGLAGLAQDSPEFAALLDKMLTPAGRQMATAAAADCTPQNLLSFPFTDFDSHLTVPLNQVLADPLTRELLAERTLGQGVPTAPLYLYNGINDELSTIESADRLVDRYCRAGTSVTYQRDPFPSVLSAHTALWALGAPAALAWLRAQIDDPSSDRACSTQTLSTITTPEALNTLGPSYIGGTLNAILAGSTR</sequence>